<dbReference type="Gene3D" id="3.40.50.261">
    <property type="entry name" value="Succinyl-CoA synthetase domains"/>
    <property type="match status" value="2"/>
</dbReference>
<dbReference type="OMA" id="HPMIDYS"/>
<protein>
    <submittedName>
        <fullName evidence="4">Acyl-CoA synthetase FdrA</fullName>
    </submittedName>
    <submittedName>
        <fullName evidence="3">Protein FdrA</fullName>
    </submittedName>
</protein>
<evidence type="ECO:0000313" key="6">
    <source>
        <dbReference type="Proteomes" id="UP001200247"/>
    </source>
</evidence>
<gene>
    <name evidence="3" type="primary">fdrA</name>
    <name evidence="4" type="ORF">LH440_09440</name>
    <name evidence="3" type="ORF">LHGZ1_1098</name>
</gene>
<reference evidence="5" key="2">
    <citation type="submission" date="2017-06" db="EMBL/GenBank/DDBJ databases">
        <title>Whole genome sequence of Laribacter hongkongensis LHGZ1.</title>
        <authorList>
            <person name="Chen D."/>
            <person name="Wu H."/>
            <person name="Chen J."/>
        </authorList>
    </citation>
    <scope>NUCLEOTIDE SEQUENCE [LARGE SCALE GENOMIC DNA]</scope>
    <source>
        <strain evidence="5">LHGZ1</strain>
    </source>
</reference>
<dbReference type="InterPro" id="IPR003781">
    <property type="entry name" value="CoA-bd"/>
</dbReference>
<feature type="domain" description="CoA-binding" evidence="2">
    <location>
        <begin position="194"/>
        <end position="287"/>
    </location>
</feature>
<accession>A0A248LHG2</accession>
<reference evidence="3" key="3">
    <citation type="submission" date="2017-06" db="EMBL/GenBank/DDBJ databases">
        <authorList>
            <person name="Kim H.J."/>
            <person name="Triplett B.A."/>
        </authorList>
    </citation>
    <scope>NUCLEOTIDE SEQUENCE</scope>
    <source>
        <strain evidence="3">HLGZ1</strain>
    </source>
</reference>
<dbReference type="GO" id="GO:0004776">
    <property type="term" value="F:succinate-CoA ligase (GDP-forming) activity"/>
    <property type="evidence" value="ECO:0007669"/>
    <property type="project" value="TreeGrafter"/>
</dbReference>
<reference evidence="3" key="1">
    <citation type="journal article" date="2017" name="J. Antimicrob. Chemother.">
        <title>Emergence and genomic analysis of MDR Laribacter hongkongensis strain HLGZ1 from Guangzhou, China.</title>
        <authorList>
            <person name="Wu H.K."/>
            <person name="Chen J.H."/>
            <person name="Yang L."/>
            <person name="Li A.R."/>
            <person name="Su D.H."/>
            <person name="Lin Y.P."/>
            <person name="Chen D.Q."/>
        </authorList>
    </citation>
    <scope>NUCLEOTIDE SEQUENCE</scope>
    <source>
        <strain evidence="3">HLGZ1</strain>
    </source>
</reference>
<dbReference type="InterPro" id="IPR005811">
    <property type="entry name" value="SUCC_ACL_C"/>
</dbReference>
<dbReference type="EMBL" id="JAJAXM010000015">
    <property type="protein sequence ID" value="MCG9026118.1"/>
    <property type="molecule type" value="Genomic_DNA"/>
</dbReference>
<dbReference type="GeneID" id="75109164"/>
<dbReference type="Pfam" id="PF02629">
    <property type="entry name" value="CoA_binding"/>
    <property type="match status" value="1"/>
</dbReference>
<organism evidence="3 5">
    <name type="scientific">Laribacter hongkongensis</name>
    <dbReference type="NCBI Taxonomy" id="168471"/>
    <lineage>
        <taxon>Bacteria</taxon>
        <taxon>Pseudomonadati</taxon>
        <taxon>Pseudomonadota</taxon>
        <taxon>Betaproteobacteria</taxon>
        <taxon>Neisseriales</taxon>
        <taxon>Aquaspirillaceae</taxon>
        <taxon>Laribacter</taxon>
    </lineage>
</organism>
<dbReference type="Proteomes" id="UP000197424">
    <property type="component" value="Chromosome"/>
</dbReference>
<dbReference type="SUPFAM" id="SSF52210">
    <property type="entry name" value="Succinyl-CoA synthetase domains"/>
    <property type="match status" value="2"/>
</dbReference>
<dbReference type="Proteomes" id="UP001200247">
    <property type="component" value="Unassembled WGS sequence"/>
</dbReference>
<feature type="domain" description="ATP-citrate synthase/succinyl-CoA ligase C-terminal" evidence="1">
    <location>
        <begin position="336"/>
        <end position="489"/>
    </location>
</feature>
<evidence type="ECO:0000259" key="2">
    <source>
        <dbReference type="Pfam" id="PF02629"/>
    </source>
</evidence>
<dbReference type="InterPro" id="IPR016102">
    <property type="entry name" value="Succinyl-CoA_synth-like"/>
</dbReference>
<dbReference type="EMBL" id="CP022115">
    <property type="protein sequence ID" value="ASJ23929.1"/>
    <property type="molecule type" value="Genomic_DNA"/>
</dbReference>
<dbReference type="Gene3D" id="3.40.50.720">
    <property type="entry name" value="NAD(P)-binding Rossmann-like Domain"/>
    <property type="match status" value="1"/>
</dbReference>
<dbReference type="GO" id="GO:0009361">
    <property type="term" value="C:succinate-CoA ligase complex (ADP-forming)"/>
    <property type="evidence" value="ECO:0007669"/>
    <property type="project" value="TreeGrafter"/>
</dbReference>
<evidence type="ECO:0000313" key="5">
    <source>
        <dbReference type="Proteomes" id="UP000197424"/>
    </source>
</evidence>
<name>A0A248LHG2_9NEIS</name>
<dbReference type="GO" id="GO:0005829">
    <property type="term" value="C:cytosol"/>
    <property type="evidence" value="ECO:0007669"/>
    <property type="project" value="TreeGrafter"/>
</dbReference>
<reference evidence="4 6" key="4">
    <citation type="submission" date="2021-10" db="EMBL/GenBank/DDBJ databases">
        <title>Whole-genome sequencing analysis of Laribacter hongkongensis: virulence gene profiles, carbohydrate-active enzyme prediction, and antimicrobial resistance characterization.</title>
        <authorList>
            <person name="Yuan P."/>
            <person name="Zhan Y."/>
            <person name="Chen D."/>
        </authorList>
    </citation>
    <scope>NUCLEOTIDE SEQUENCE [LARGE SCALE GENOMIC DNA]</scope>
    <source>
        <strain evidence="4 6">W67</strain>
    </source>
</reference>
<evidence type="ECO:0000313" key="3">
    <source>
        <dbReference type="EMBL" id="ASJ23929.1"/>
    </source>
</evidence>
<dbReference type="NCBIfam" id="NF004760">
    <property type="entry name" value="PRK06091.1"/>
    <property type="match status" value="1"/>
</dbReference>
<dbReference type="GO" id="GO:0004775">
    <property type="term" value="F:succinate-CoA ligase (ADP-forming) activity"/>
    <property type="evidence" value="ECO:0007669"/>
    <property type="project" value="TreeGrafter"/>
</dbReference>
<evidence type="ECO:0000313" key="4">
    <source>
        <dbReference type="EMBL" id="MCG9026118.1"/>
    </source>
</evidence>
<dbReference type="RefSeq" id="WP_012696462.1">
    <property type="nucleotide sequence ID" value="NZ_CP022115.1"/>
</dbReference>
<dbReference type="AlphaFoldDB" id="A0A248LHG2"/>
<dbReference type="OrthoDB" id="5580580at2"/>
<dbReference type="PANTHER" id="PTHR11117">
    <property type="entry name" value="SUCCINYL-COA LIGASE SUBUNIT ALPHA"/>
    <property type="match status" value="1"/>
</dbReference>
<sequence>MLYSFLLKGSFQDSVSLMLLSRSLSDYDDVNKVSVMMGTPANKDVFRETGMWHDDLADATPNDICVVIDSNADEAIVASVRERLEAGLTALSQSRKSGGLSFPTVRSWRRACQMLPEANLTLISIAGAYAFEPAMAALKAGQHVMLFSDNVSLEQELALKQYGRDQRLLVMGPDCGTTIVSGAPLAFSNVVAKGPVGVVGASGTGIQEITTQLARLGSGITHAIGLGGRDLSETIGGLSALTALEMMAADPACKIVAFVSKPPAASVKARIIEAMQALGKPVVALFLGEVPARRRVGNVHLAYTLDEAARMAAELANIELQMADLPSVAGKKLSGLYSGGTLAAEAAMLFAEAMGAETDHEHAEGYMFRHDGHTIIDLGDDVYTRGRPHPMIDPTLRMQMIKDTGDDENCGVLLLDVVLGFGAHADPAGEIARAVAEAQARRAGKSPLVVIATVTGTREDPQDLEAQMEVLEDAGVVLADNVQSAILLAHRLLETGTASEGSVPALFDSPARVINIGLRGFAEDLHKNGTAVVQLQWAPTAGGNERLQRLLAQMV</sequence>
<evidence type="ECO:0000259" key="1">
    <source>
        <dbReference type="Pfam" id="PF00549"/>
    </source>
</evidence>
<dbReference type="PANTHER" id="PTHR11117:SF24">
    <property type="entry name" value="PROTEIN FDRA"/>
    <property type="match status" value="1"/>
</dbReference>
<proteinExistence type="predicted"/>
<dbReference type="Pfam" id="PF00549">
    <property type="entry name" value="Ligase_CoA"/>
    <property type="match status" value="1"/>
</dbReference>
<dbReference type="GO" id="GO:0006099">
    <property type="term" value="P:tricarboxylic acid cycle"/>
    <property type="evidence" value="ECO:0007669"/>
    <property type="project" value="TreeGrafter"/>
</dbReference>